<evidence type="ECO:0000256" key="1">
    <source>
        <dbReference type="ARBA" id="ARBA00001974"/>
    </source>
</evidence>
<comment type="cofactor">
    <cofactor evidence="1">
        <name>FAD</name>
        <dbReference type="ChEBI" id="CHEBI:57692"/>
    </cofactor>
</comment>
<evidence type="ECO:0000256" key="5">
    <source>
        <dbReference type="ARBA" id="ARBA00023002"/>
    </source>
</evidence>
<dbReference type="InterPro" id="IPR037069">
    <property type="entry name" value="AcylCoA_DH/ox_N_sf"/>
</dbReference>
<gene>
    <name evidence="8" type="ORF">CSW57_12730</name>
</gene>
<feature type="domain" description="Acyl-CoA dehydrogenase/oxidase C-terminal" evidence="7">
    <location>
        <begin position="202"/>
        <end position="310"/>
    </location>
</feature>
<dbReference type="GO" id="GO:0003995">
    <property type="term" value="F:acyl-CoA dehydrogenase activity"/>
    <property type="evidence" value="ECO:0007669"/>
    <property type="project" value="TreeGrafter"/>
</dbReference>
<keyword evidence="5" id="KW-0560">Oxidoreductase</keyword>
<dbReference type="InterPro" id="IPR036250">
    <property type="entry name" value="AcylCo_DH-like_C"/>
</dbReference>
<dbReference type="AlphaFoldDB" id="A0A2G3PML0"/>
<keyword evidence="4" id="KW-0274">FAD</keyword>
<feature type="region of interest" description="Disordered" evidence="6">
    <location>
        <begin position="343"/>
        <end position="375"/>
    </location>
</feature>
<feature type="compositionally biased region" description="Low complexity" evidence="6">
    <location>
        <begin position="348"/>
        <end position="360"/>
    </location>
</feature>
<name>A0A2G3PML0_WILMA</name>
<dbReference type="InterPro" id="IPR009100">
    <property type="entry name" value="AcylCoA_DH/oxidase_NM_dom_sf"/>
</dbReference>
<dbReference type="InterPro" id="IPR009075">
    <property type="entry name" value="AcylCo_DH/oxidase_C"/>
</dbReference>
<dbReference type="Gene3D" id="1.20.140.10">
    <property type="entry name" value="Butyryl-CoA Dehydrogenase, subunit A, domain 3"/>
    <property type="match status" value="1"/>
</dbReference>
<evidence type="ECO:0000259" key="7">
    <source>
        <dbReference type="Pfam" id="PF00441"/>
    </source>
</evidence>
<protein>
    <submittedName>
        <fullName evidence="8">Acyl-CoA dehydrogenase</fullName>
    </submittedName>
</protein>
<comment type="similarity">
    <text evidence="2">Belongs to the acyl-CoA dehydrogenase family.</text>
</comment>
<keyword evidence="3" id="KW-0285">Flavoprotein</keyword>
<dbReference type="PANTHER" id="PTHR43884:SF20">
    <property type="entry name" value="ACYL-COA DEHYDROGENASE FADE28"/>
    <property type="match status" value="1"/>
</dbReference>
<proteinExistence type="inferred from homology"/>
<organism evidence="8 9">
    <name type="scientific">Williamsia marianensis</name>
    <dbReference type="NCBI Taxonomy" id="85044"/>
    <lineage>
        <taxon>Bacteria</taxon>
        <taxon>Bacillati</taxon>
        <taxon>Actinomycetota</taxon>
        <taxon>Actinomycetes</taxon>
        <taxon>Mycobacteriales</taxon>
        <taxon>Nocardiaceae</taxon>
        <taxon>Williamsia</taxon>
    </lineage>
</organism>
<dbReference type="RefSeq" id="WP_099383065.1">
    <property type="nucleotide sequence ID" value="NZ_PEBD01000008.1"/>
</dbReference>
<evidence type="ECO:0000256" key="4">
    <source>
        <dbReference type="ARBA" id="ARBA00022827"/>
    </source>
</evidence>
<dbReference type="PANTHER" id="PTHR43884">
    <property type="entry name" value="ACYL-COA DEHYDROGENASE"/>
    <property type="match status" value="1"/>
</dbReference>
<dbReference type="Pfam" id="PF00441">
    <property type="entry name" value="Acyl-CoA_dh_1"/>
    <property type="match status" value="1"/>
</dbReference>
<dbReference type="GO" id="GO:0050660">
    <property type="term" value="F:flavin adenine dinucleotide binding"/>
    <property type="evidence" value="ECO:0007669"/>
    <property type="project" value="InterPro"/>
</dbReference>
<evidence type="ECO:0000313" key="9">
    <source>
        <dbReference type="Proteomes" id="UP000225108"/>
    </source>
</evidence>
<reference evidence="8 9" key="1">
    <citation type="submission" date="2017-10" db="EMBL/GenBank/DDBJ databases">
        <title>The draft genome sequence of Williamsia sp. BULT 1.1 isolated from the semi-arid grassland soils from South Africa.</title>
        <authorList>
            <person name="Kabwe M.H."/>
            <person name="Govender N."/>
            <person name="Mutseka Lunga P."/>
            <person name="Vikram S."/>
            <person name="Makhalanyane T.P."/>
        </authorList>
    </citation>
    <scope>NUCLEOTIDE SEQUENCE [LARGE SCALE GENOMIC DNA]</scope>
    <source>
        <strain evidence="8 9">BULT 1.1</strain>
    </source>
</reference>
<dbReference type="SUPFAM" id="SSF56645">
    <property type="entry name" value="Acyl-CoA dehydrogenase NM domain-like"/>
    <property type="match status" value="1"/>
</dbReference>
<evidence type="ECO:0000256" key="2">
    <source>
        <dbReference type="ARBA" id="ARBA00009347"/>
    </source>
</evidence>
<accession>A0A2G3PML0</accession>
<dbReference type="Proteomes" id="UP000225108">
    <property type="component" value="Unassembled WGS sequence"/>
</dbReference>
<comment type="caution">
    <text evidence="8">The sequence shown here is derived from an EMBL/GenBank/DDBJ whole genome shotgun (WGS) entry which is preliminary data.</text>
</comment>
<sequence>MSDLANELTAATRSMLDRIDIDTETPARGVSDALWAALVEAGFTSVDVPAEAGGHGCDTSDAIAVLSTVIGSGALVPFIEHAMLAAWVSGTAGQDLGQGTATIGVADAGLVVDDSVEPLRVSGIVRDVVHVSAASMLVILLPESENSGARVATISLDHDGVSVTAGRDLLGASIGSVTLDYVPATTANCPVTAAEVRQRGALIYAAAMAAAAGTVRDRTVQYASERTQFGRPLTKFQAIQQRLASMAASTTMMEIASRRAAAAASSAPQSARSATAAAKVVTSLYSHEVAAAGHQIHGAIGFTSEHPLGRSTTALWAWRDRYGAEREWADVIASDVLDAGSDPWDLITGTAPPSGTAAAPDDGHAKPSSTERISQ</sequence>
<evidence type="ECO:0000256" key="3">
    <source>
        <dbReference type="ARBA" id="ARBA00022630"/>
    </source>
</evidence>
<evidence type="ECO:0000256" key="6">
    <source>
        <dbReference type="SAM" id="MobiDB-lite"/>
    </source>
</evidence>
<dbReference type="Gene3D" id="1.10.540.10">
    <property type="entry name" value="Acyl-CoA dehydrogenase/oxidase, N-terminal domain"/>
    <property type="match status" value="1"/>
</dbReference>
<evidence type="ECO:0000313" key="8">
    <source>
        <dbReference type="EMBL" id="PHV67068.1"/>
    </source>
</evidence>
<dbReference type="EMBL" id="PEBD01000008">
    <property type="protein sequence ID" value="PHV67068.1"/>
    <property type="molecule type" value="Genomic_DNA"/>
</dbReference>
<dbReference type="SUPFAM" id="SSF47203">
    <property type="entry name" value="Acyl-CoA dehydrogenase C-terminal domain-like"/>
    <property type="match status" value="1"/>
</dbReference>